<sequence length="574" mass="64566">MKKHQLVKTLISSALILPAVVSIQAPSTEAATTTQIASAVQKAISNSQILRRATSIEWNGDGKTRPYTEYNNTKAAYYYAEKLVKAMPSSNTKVVYQAKLGEVKTQIDRAVAYIDAITAGEKIVVKKNALQSQVNKGLLTAETESLYHSLSFEIGKQAKLLDRVYGVTTREYIRQYYKQTSERLRDDLSYPVTAKMALDQIETSKSNEEILRESKKVLMFLQVVPQKSFKEQLTVRWKSLEGKVPSTIQDAEYKNLLSVYNNMAELEKTIKPGVSSPKVPLLFEETKNGIAQVGHELAKRKLDETLTNVMNNLYLSVSEIKTLLTKKAAEKGIPPEIVKSIALTENGNFQQFLPNGEVFESFDNGYGIMQVTPLSEHDTRYDWEKVKYDLGYNIETGVNILLEKWGYSGSRRLPVVNDGNKETLENWYFAIIAYNGLSKRNDPITSSKATYQEKVYANLSSMKPEIISEDQLKISYNPATGQMLFNDKMLYVTTKKTKSAQLYKVGDTLSLPSAVNLRKVPTTVNNTPIKQLEKGTAITIIDQPTEDSNKFNIFTWYKVKVNSTGETGYVASLW</sequence>
<dbReference type="Gene3D" id="1.10.530.10">
    <property type="match status" value="1"/>
</dbReference>
<accession>W4RIY2</accession>
<dbReference type="eggNOG" id="COG0737">
    <property type="taxonomic scope" value="Bacteria"/>
</dbReference>
<dbReference type="SUPFAM" id="SSF53955">
    <property type="entry name" value="Lysozyme-like"/>
    <property type="match status" value="1"/>
</dbReference>
<comment type="caution">
    <text evidence="3">The sequence shown here is derived from an EMBL/GenBank/DDBJ whole genome shotgun (WGS) entry which is preliminary data.</text>
</comment>
<feature type="domain" description="SH3b" evidence="2">
    <location>
        <begin position="500"/>
        <end position="574"/>
    </location>
</feature>
<keyword evidence="4" id="KW-1185">Reference proteome</keyword>
<evidence type="ECO:0000313" key="3">
    <source>
        <dbReference type="EMBL" id="GAE44097.1"/>
    </source>
</evidence>
<dbReference type="AlphaFoldDB" id="W4RIY2"/>
<dbReference type="InterPro" id="IPR003646">
    <property type="entry name" value="SH3-like_bac-type"/>
</dbReference>
<dbReference type="Proteomes" id="UP000018949">
    <property type="component" value="Unassembled WGS sequence"/>
</dbReference>
<protein>
    <recommendedName>
        <fullName evidence="2">SH3b domain-containing protein</fullName>
    </recommendedName>
</protein>
<gene>
    <name evidence="3" type="ORF">JCM21738_779</name>
</gene>
<evidence type="ECO:0000259" key="2">
    <source>
        <dbReference type="PROSITE" id="PS51781"/>
    </source>
</evidence>
<dbReference type="InterPro" id="IPR041378">
    <property type="entry name" value="S-layer_SbsC_C"/>
</dbReference>
<dbReference type="EMBL" id="BAUW01000005">
    <property type="protein sequence ID" value="GAE44097.1"/>
    <property type="molecule type" value="Genomic_DNA"/>
</dbReference>
<evidence type="ECO:0000256" key="1">
    <source>
        <dbReference type="SAM" id="SignalP"/>
    </source>
</evidence>
<dbReference type="RefSeq" id="WP_023613724.1">
    <property type="nucleotide sequence ID" value="NZ_BAUW01000005.1"/>
</dbReference>
<dbReference type="eggNOG" id="COG0741">
    <property type="taxonomic scope" value="Bacteria"/>
</dbReference>
<keyword evidence="1" id="KW-0732">Signal</keyword>
<organism evidence="3 4">
    <name type="scientific">Mesobacillus boroniphilus JCM 21738</name>
    <dbReference type="NCBI Taxonomy" id="1294265"/>
    <lineage>
        <taxon>Bacteria</taxon>
        <taxon>Bacillati</taxon>
        <taxon>Bacillota</taxon>
        <taxon>Bacilli</taxon>
        <taxon>Bacillales</taxon>
        <taxon>Bacillaceae</taxon>
        <taxon>Mesobacillus</taxon>
    </lineage>
</organism>
<dbReference type="Pfam" id="PF18058">
    <property type="entry name" value="SbsC_C"/>
    <property type="match status" value="1"/>
</dbReference>
<feature type="chain" id="PRO_5004849214" description="SH3b domain-containing protein" evidence="1">
    <location>
        <begin position="31"/>
        <end position="574"/>
    </location>
</feature>
<reference evidence="3 4" key="1">
    <citation type="submission" date="2013-12" db="EMBL/GenBank/DDBJ databases">
        <title>NBRP : Genome information of microbial organism related human and environment.</title>
        <authorList>
            <person name="Hattori M."/>
            <person name="Oshima K."/>
            <person name="Inaba H."/>
            <person name="Suda W."/>
            <person name="Sakamoto M."/>
            <person name="Iino T."/>
            <person name="Kitahara M."/>
            <person name="Oshida Y."/>
            <person name="Iida T."/>
            <person name="Kudo T."/>
            <person name="Itoh T."/>
            <person name="Ahmed I."/>
            <person name="Ohkuma M."/>
        </authorList>
    </citation>
    <scope>NUCLEOTIDE SEQUENCE [LARGE SCALE GENOMIC DNA]</scope>
    <source>
        <strain evidence="3 4">JCM 21738</strain>
    </source>
</reference>
<name>W4RIY2_9BACI</name>
<dbReference type="PROSITE" id="PS51781">
    <property type="entry name" value="SH3B"/>
    <property type="match status" value="1"/>
</dbReference>
<proteinExistence type="predicted"/>
<feature type="signal peptide" evidence="1">
    <location>
        <begin position="1"/>
        <end position="30"/>
    </location>
</feature>
<dbReference type="Gene3D" id="2.30.30.40">
    <property type="entry name" value="SH3 Domains"/>
    <property type="match status" value="1"/>
</dbReference>
<dbReference type="InterPro" id="IPR023346">
    <property type="entry name" value="Lysozyme-like_dom_sf"/>
</dbReference>
<dbReference type="Gene3D" id="1.20.58.780">
    <property type="match status" value="1"/>
</dbReference>
<evidence type="ECO:0000313" key="4">
    <source>
        <dbReference type="Proteomes" id="UP000018949"/>
    </source>
</evidence>